<proteinExistence type="predicted"/>
<accession>A0A060UUX4</accession>
<dbReference type="Proteomes" id="UP000193925">
    <property type="component" value="Chromosome AFERRI"/>
</dbReference>
<dbReference type="EMBL" id="CCCS020000035">
    <property type="protein sequence ID" value="CDQ10369.1"/>
    <property type="molecule type" value="Genomic_DNA"/>
</dbReference>
<dbReference type="RefSeq" id="WP_156103849.1">
    <property type="nucleotide sequence ID" value="NZ_CCCS020000035.1"/>
</dbReference>
<evidence type="ECO:0000313" key="3">
    <source>
        <dbReference type="Proteomes" id="UP000193925"/>
    </source>
</evidence>
<reference evidence="1" key="2">
    <citation type="submission" date="2014-07" db="EMBL/GenBank/DDBJ databases">
        <title>Initial genome analysis of the psychrotolerant acidophile Acidithiobacillus ferrivorans CF27: insights into iron and sulfur oxidation pathways and into biofilm formation.</title>
        <authorList>
            <person name="Talla E."/>
            <person name="Hedrich S."/>
            <person name="Mangenot S."/>
            <person name="Ji B."/>
            <person name="Johnson D.B."/>
            <person name="Barbe V."/>
            <person name="Bonnefoy V."/>
        </authorList>
    </citation>
    <scope>NUCLEOTIDE SEQUENCE [LARGE SCALE GENOMIC DNA]</scope>
    <source>
        <strain evidence="1">CF27</strain>
    </source>
</reference>
<name>A0A060UUX4_9PROT</name>
<dbReference type="AlphaFoldDB" id="A0A060UUX4"/>
<organism evidence="1">
    <name type="scientific">Acidithiobacillus ferrivorans</name>
    <dbReference type="NCBI Taxonomy" id="160808"/>
    <lineage>
        <taxon>Bacteria</taxon>
        <taxon>Pseudomonadati</taxon>
        <taxon>Pseudomonadota</taxon>
        <taxon>Acidithiobacillia</taxon>
        <taxon>Acidithiobacillales</taxon>
        <taxon>Acidithiobacillaceae</taxon>
        <taxon>Acidithiobacillus</taxon>
    </lineage>
</organism>
<dbReference type="EMBL" id="LT841305">
    <property type="protein sequence ID" value="SMH64396.1"/>
    <property type="molecule type" value="Genomic_DNA"/>
</dbReference>
<reference evidence="1" key="1">
    <citation type="submission" date="2014-03" db="EMBL/GenBank/DDBJ databases">
        <authorList>
            <person name="Genoscope - CEA"/>
        </authorList>
    </citation>
    <scope>NUCLEOTIDE SEQUENCE [LARGE SCALE GENOMIC DNA]</scope>
    <source>
        <strain evidence="1">CF27</strain>
    </source>
</reference>
<evidence type="ECO:0000313" key="2">
    <source>
        <dbReference type="EMBL" id="SMH64396.1"/>
    </source>
</evidence>
<gene>
    <name evidence="2" type="ORF">AFERRI_10429</name>
    <name evidence="1" type="ORF">AFERRI_400150</name>
</gene>
<evidence type="ECO:0000313" key="1">
    <source>
        <dbReference type="EMBL" id="CDQ10369.1"/>
    </source>
</evidence>
<keyword evidence="3" id="KW-1185">Reference proteome</keyword>
<sequence length="55" mass="6314">MITPIGFFVVRRNRRALLWFLQYRNRMMVNGLHSFTCNGALCLLLDDLGGLGGVW</sequence>
<reference evidence="2 3" key="3">
    <citation type="submission" date="2017-03" db="EMBL/GenBank/DDBJ databases">
        <authorList>
            <person name="Regsiter A."/>
            <person name="William W."/>
        </authorList>
    </citation>
    <scope>NUCLEOTIDE SEQUENCE [LARGE SCALE GENOMIC DNA]</scope>
    <source>
        <strain evidence="2">PRJEB5721</strain>
    </source>
</reference>
<protein>
    <submittedName>
        <fullName evidence="1">Uncharacterized protein</fullName>
    </submittedName>
</protein>